<evidence type="ECO:0000313" key="10">
    <source>
        <dbReference type="EMBL" id="ADC89036.1"/>
    </source>
</evidence>
<evidence type="ECO:0000313" key="11">
    <source>
        <dbReference type="Proteomes" id="UP000002043"/>
    </source>
</evidence>
<dbReference type="EC" id="4.-.-.-" evidence="8"/>
<evidence type="ECO:0000256" key="8">
    <source>
        <dbReference type="PIRNR" id="PIRNR006113"/>
    </source>
</evidence>
<feature type="binding site" evidence="9">
    <location>
        <position position="28"/>
    </location>
    <ligand>
        <name>Zn(2+)</name>
        <dbReference type="ChEBI" id="CHEBI:29105"/>
    </ligand>
</feature>
<dbReference type="PANTHER" id="PTHR12589">
    <property type="entry name" value="PYRUVOYL TETRAHYDROBIOPTERIN SYNTHASE"/>
    <property type="match status" value="1"/>
</dbReference>
<evidence type="ECO:0000256" key="9">
    <source>
        <dbReference type="PIRSR" id="PIRSR006113-2"/>
    </source>
</evidence>
<dbReference type="eggNOG" id="COG0720">
    <property type="taxonomic scope" value="Bacteria"/>
</dbReference>
<dbReference type="AlphaFoldDB" id="D3SPE9"/>
<accession>D3SPE9</accession>
<dbReference type="HOGENOM" id="CLU_111016_6_0_0"/>
<dbReference type="PANTHER" id="PTHR12589:SF7">
    <property type="entry name" value="6-PYRUVOYL TETRAHYDROBIOPTERIN SYNTHASE"/>
    <property type="match status" value="1"/>
</dbReference>
<name>D3SPE9_THEAH</name>
<keyword evidence="5 8" id="KW-0862">Zinc</keyword>
<evidence type="ECO:0000256" key="5">
    <source>
        <dbReference type="ARBA" id="ARBA00022833"/>
    </source>
</evidence>
<feature type="binding site" evidence="9">
    <location>
        <position position="30"/>
    </location>
    <ligand>
        <name>Zn(2+)</name>
        <dbReference type="ChEBI" id="CHEBI:29105"/>
    </ligand>
</feature>
<dbReference type="InterPro" id="IPR007115">
    <property type="entry name" value="6-PTP_synth/QueD"/>
</dbReference>
<dbReference type="GO" id="GO:0008616">
    <property type="term" value="P:tRNA queuosine(34) biosynthetic process"/>
    <property type="evidence" value="ECO:0007669"/>
    <property type="project" value="UniProtKB-KW"/>
</dbReference>
<dbReference type="InterPro" id="IPR038418">
    <property type="entry name" value="6-PTP_synth/QueD_sf"/>
</dbReference>
<reference evidence="11" key="1">
    <citation type="journal article" date="2010" name="Stand. Genomic Sci.">
        <title>Complete genome sequence of Thermocrinis albus type strain (HI 11/12T).</title>
        <authorList>
            <person name="Wirth R."/>
            <person name="Sikorski J."/>
            <person name="Brambilla E."/>
            <person name="Misra M."/>
            <person name="Lapidus A."/>
            <person name="Copeland A."/>
            <person name="Nolan M."/>
            <person name="Lucas S."/>
            <person name="Chen F."/>
            <person name="Tice H."/>
            <person name="Cheng J.F."/>
            <person name="Han C."/>
            <person name="Detter J.C."/>
            <person name="Tapia R."/>
            <person name="Bruce D."/>
            <person name="Goodwin L."/>
            <person name="Pitluck S."/>
            <person name="Pati A."/>
            <person name="Anderson I."/>
            <person name="Ivanova N."/>
            <person name="Mavromatis K."/>
            <person name="Mikhailova N."/>
            <person name="Chen A."/>
            <person name="Palaniappan K."/>
            <person name="Bilek Y."/>
            <person name="Hader T."/>
            <person name="Land M."/>
            <person name="Hauser L."/>
            <person name="Chang Y.J."/>
            <person name="Jeffries C.D."/>
            <person name="Tindall B.J."/>
            <person name="Rohde M."/>
            <person name="Goker M."/>
            <person name="Bristow J."/>
            <person name="Eisen J.A."/>
            <person name="Markowitz V."/>
            <person name="Hugenholtz P."/>
            <person name="Kyrpides N.C."/>
            <person name="Klenk H.P."/>
        </authorList>
    </citation>
    <scope>NUCLEOTIDE SEQUENCE [LARGE SCALE GENOMIC DNA]</scope>
    <source>
        <strain evidence="11">DSM 14484 / JCM 11386 / HI 11/12</strain>
    </source>
</reference>
<evidence type="ECO:0000256" key="6">
    <source>
        <dbReference type="ARBA" id="ARBA00023239"/>
    </source>
</evidence>
<keyword evidence="4 8" id="KW-0479">Metal-binding</keyword>
<comment type="similarity">
    <text evidence="2 8">Belongs to the PTPS family. QueD subfamily.</text>
</comment>
<gene>
    <name evidence="10" type="ordered locus">Thal_0401</name>
</gene>
<evidence type="ECO:0000256" key="3">
    <source>
        <dbReference type="ARBA" id="ARBA00018141"/>
    </source>
</evidence>
<keyword evidence="8" id="KW-0671">Queuosine biosynthesis</keyword>
<keyword evidence="11" id="KW-1185">Reference proteome</keyword>
<dbReference type="GO" id="GO:0070497">
    <property type="term" value="F:6-carboxytetrahydropterin synthase activity"/>
    <property type="evidence" value="ECO:0007669"/>
    <property type="project" value="UniProtKB-EC"/>
</dbReference>
<dbReference type="Gene3D" id="3.30.479.10">
    <property type="entry name" value="6-pyruvoyl tetrahydropterin synthase/QueD"/>
    <property type="match status" value="1"/>
</dbReference>
<proteinExistence type="inferred from homology"/>
<evidence type="ECO:0000256" key="2">
    <source>
        <dbReference type="ARBA" id="ARBA00008900"/>
    </source>
</evidence>
<dbReference type="GO" id="GO:0046872">
    <property type="term" value="F:metal ion binding"/>
    <property type="evidence" value="ECO:0007669"/>
    <property type="project" value="UniProtKB-KW"/>
</dbReference>
<dbReference type="STRING" id="638303.Thal_0401"/>
<organism evidence="10 11">
    <name type="scientific">Thermocrinis albus (strain DSM 14484 / JCM 11386 / HI 11/12)</name>
    <dbReference type="NCBI Taxonomy" id="638303"/>
    <lineage>
        <taxon>Bacteria</taxon>
        <taxon>Pseudomonadati</taxon>
        <taxon>Aquificota</taxon>
        <taxon>Aquificia</taxon>
        <taxon>Aquificales</taxon>
        <taxon>Aquificaceae</taxon>
        <taxon>Thermocrinis</taxon>
    </lineage>
</organism>
<dbReference type="SUPFAM" id="SSF55620">
    <property type="entry name" value="Tetrahydrobiopterin biosynthesis enzymes-like"/>
    <property type="match status" value="1"/>
</dbReference>
<evidence type="ECO:0000256" key="7">
    <source>
        <dbReference type="ARBA" id="ARBA00048807"/>
    </source>
</evidence>
<dbReference type="PIRSF" id="PIRSF006113">
    <property type="entry name" value="PTP_synth"/>
    <property type="match status" value="1"/>
</dbReference>
<dbReference type="UniPathway" id="UPA00391"/>
<evidence type="ECO:0000256" key="4">
    <source>
        <dbReference type="ARBA" id="ARBA00022723"/>
    </source>
</evidence>
<protein>
    <recommendedName>
        <fullName evidence="3 8">6-carboxy-5,6,7,8-tetrahydropterin synthase</fullName>
        <ecNumber evidence="8">4.-.-.-</ecNumber>
    </recommendedName>
</protein>
<dbReference type="Proteomes" id="UP000002043">
    <property type="component" value="Chromosome"/>
</dbReference>
<comment type="pathway">
    <text evidence="1 8">Purine metabolism; 7-cyano-7-deazaguanine biosynthesis.</text>
</comment>
<dbReference type="OrthoDB" id="9804698at2"/>
<comment type="catalytic activity">
    <reaction evidence="7 8">
        <text>7,8-dihydroneopterin 3'-triphosphate + H2O = 6-carboxy-5,6,7,8-tetrahydropterin + triphosphate + acetaldehyde + 2 H(+)</text>
        <dbReference type="Rhea" id="RHEA:27966"/>
        <dbReference type="ChEBI" id="CHEBI:15343"/>
        <dbReference type="ChEBI" id="CHEBI:15377"/>
        <dbReference type="ChEBI" id="CHEBI:15378"/>
        <dbReference type="ChEBI" id="CHEBI:18036"/>
        <dbReference type="ChEBI" id="CHEBI:58462"/>
        <dbReference type="ChEBI" id="CHEBI:61032"/>
        <dbReference type="EC" id="4.1.2.50"/>
    </reaction>
</comment>
<sequence length="116" mass="13681">MPWRVVVKRQFNAAHFLTDYHGAPEPLHGHTWCVEIHIRADSLDKGGMGVDFVEIDRFLKDILPDYKLLNEVFEFSPSAENVARWLFEKVKERFPTLEKVVVWETENCGAEYWEEE</sequence>
<feature type="binding site" evidence="9">
    <location>
        <position position="15"/>
    </location>
    <ligand>
        <name>Zn(2+)</name>
        <dbReference type="ChEBI" id="CHEBI:29105"/>
    </ligand>
</feature>
<dbReference type="EMBL" id="CP001931">
    <property type="protein sequence ID" value="ADC89036.1"/>
    <property type="molecule type" value="Genomic_DNA"/>
</dbReference>
<comment type="cofactor">
    <cofactor evidence="8 9">
        <name>Zn(2+)</name>
        <dbReference type="ChEBI" id="CHEBI:29105"/>
    </cofactor>
    <text evidence="8 9">Binds 1 zinc ion per subunit.</text>
</comment>
<keyword evidence="6 8" id="KW-0456">Lyase</keyword>
<dbReference type="KEGG" id="tal:Thal_0401"/>
<dbReference type="Pfam" id="PF01242">
    <property type="entry name" value="PTPS"/>
    <property type="match status" value="1"/>
</dbReference>
<evidence type="ECO:0000256" key="1">
    <source>
        <dbReference type="ARBA" id="ARBA00005061"/>
    </source>
</evidence>
<dbReference type="RefSeq" id="WP_012991443.1">
    <property type="nucleotide sequence ID" value="NC_013894.1"/>
</dbReference>